<proteinExistence type="predicted"/>
<feature type="transmembrane region" description="Helical" evidence="1">
    <location>
        <begin position="73"/>
        <end position="102"/>
    </location>
</feature>
<evidence type="ECO:0008006" key="4">
    <source>
        <dbReference type="Google" id="ProtNLM"/>
    </source>
</evidence>
<organism evidence="2 3">
    <name type="scientific">Rhodovarius crocodyli</name>
    <dbReference type="NCBI Taxonomy" id="1979269"/>
    <lineage>
        <taxon>Bacteria</taxon>
        <taxon>Pseudomonadati</taxon>
        <taxon>Pseudomonadota</taxon>
        <taxon>Alphaproteobacteria</taxon>
        <taxon>Acetobacterales</taxon>
        <taxon>Roseomonadaceae</taxon>
        <taxon>Rhodovarius</taxon>
    </lineage>
</organism>
<protein>
    <recommendedName>
        <fullName evidence="4">Rod shape-determining protein MreD</fullName>
    </recommendedName>
</protein>
<reference evidence="2 3" key="1">
    <citation type="submission" date="2019-01" db="EMBL/GenBank/DDBJ databases">
        <authorList>
            <person name="Chen W.-M."/>
        </authorList>
    </citation>
    <scope>NUCLEOTIDE SEQUENCE [LARGE SCALE GENOMIC DNA]</scope>
    <source>
        <strain evidence="2 3">CCP-6</strain>
    </source>
</reference>
<dbReference type="Proteomes" id="UP000282957">
    <property type="component" value="Unassembled WGS sequence"/>
</dbReference>
<gene>
    <name evidence="2" type="ORF">EOD42_10750</name>
</gene>
<comment type="caution">
    <text evidence="2">The sequence shown here is derived from an EMBL/GenBank/DDBJ whole genome shotgun (WGS) entry which is preliminary data.</text>
</comment>
<keyword evidence="3" id="KW-1185">Reference proteome</keyword>
<dbReference type="AlphaFoldDB" id="A0A437MH05"/>
<sequence length="178" mass="19775">MKRPKPGKVEPPSGFLRSLDNVMRNSLPLFVTALLAIAVTTQDQGPSLALPVVLPAVFFWTIFRPTAMPPLAVFLLGLLLDLLVSPNFGAITLCLIITYAVVFRMRSALQKQNFYIIAVLYSLVALGCFALSWLANSIGYFRLLTPRFIMYETLVSTGLYPILALGFTAMHKAMERFE</sequence>
<evidence type="ECO:0000256" key="1">
    <source>
        <dbReference type="SAM" id="Phobius"/>
    </source>
</evidence>
<feature type="transmembrane region" description="Helical" evidence="1">
    <location>
        <begin position="148"/>
        <end position="170"/>
    </location>
</feature>
<keyword evidence="1" id="KW-0812">Transmembrane</keyword>
<accession>A0A437MH05</accession>
<evidence type="ECO:0000313" key="3">
    <source>
        <dbReference type="Proteomes" id="UP000282957"/>
    </source>
</evidence>
<name>A0A437MH05_9PROT</name>
<dbReference type="EMBL" id="SACL01000003">
    <property type="protein sequence ID" value="RVT96875.1"/>
    <property type="molecule type" value="Genomic_DNA"/>
</dbReference>
<keyword evidence="1" id="KW-1133">Transmembrane helix</keyword>
<evidence type="ECO:0000313" key="2">
    <source>
        <dbReference type="EMBL" id="RVT96875.1"/>
    </source>
</evidence>
<feature type="transmembrane region" description="Helical" evidence="1">
    <location>
        <begin position="114"/>
        <end position="136"/>
    </location>
</feature>
<keyword evidence="1" id="KW-0472">Membrane</keyword>